<dbReference type="RefSeq" id="WP_207855061.1">
    <property type="nucleotide sequence ID" value="NZ_JAFVMG010000015.1"/>
</dbReference>
<proteinExistence type="predicted"/>
<dbReference type="Proteomes" id="UP000664399">
    <property type="component" value="Unassembled WGS sequence"/>
</dbReference>
<dbReference type="EMBL" id="JAFVMG010000015">
    <property type="protein sequence ID" value="MBO1329201.1"/>
    <property type="molecule type" value="Genomic_DNA"/>
</dbReference>
<name>A0ABS3LPD0_9PROT</name>
<evidence type="ECO:0000313" key="1">
    <source>
        <dbReference type="EMBL" id="MBO1329201.1"/>
    </source>
</evidence>
<sequence length="79" mass="8772">MIARTSLPPAGRGCSQGLSIIRSFRTCLRHWLAAMLLIHPSPETGWPTCLHDPPATMCLTCRTPTRWGRSYLTGTIPRP</sequence>
<accession>A0ABS3LPD0</accession>
<keyword evidence="2" id="KW-1185">Reference proteome</keyword>
<protein>
    <submittedName>
        <fullName evidence="1">Uncharacterized protein</fullName>
    </submittedName>
</protein>
<evidence type="ECO:0000313" key="2">
    <source>
        <dbReference type="Proteomes" id="UP000664399"/>
    </source>
</evidence>
<gene>
    <name evidence="1" type="ORF">J2D75_12040</name>
</gene>
<organism evidence="1 2">
    <name type="scientific">Acetobacter suratthaniensis</name>
    <dbReference type="NCBI Taxonomy" id="1502841"/>
    <lineage>
        <taxon>Bacteria</taxon>
        <taxon>Pseudomonadati</taxon>
        <taxon>Pseudomonadota</taxon>
        <taxon>Alphaproteobacteria</taxon>
        <taxon>Acetobacterales</taxon>
        <taxon>Acetobacteraceae</taxon>
        <taxon>Acetobacter</taxon>
    </lineage>
</organism>
<reference evidence="1 2" key="1">
    <citation type="submission" date="2021-03" db="EMBL/GenBank/DDBJ databases">
        <title>The complete genome sequence of Acetobacter suratthaniensis TBRC 1719.</title>
        <authorList>
            <person name="Charoenyingcharoen P."/>
            <person name="Yukphan P."/>
        </authorList>
    </citation>
    <scope>NUCLEOTIDE SEQUENCE [LARGE SCALE GENOMIC DNA]</scope>
    <source>
        <strain evidence="1 2">TBRC 1719</strain>
    </source>
</reference>
<comment type="caution">
    <text evidence="1">The sequence shown here is derived from an EMBL/GenBank/DDBJ whole genome shotgun (WGS) entry which is preliminary data.</text>
</comment>